<evidence type="ECO:0000313" key="3">
    <source>
        <dbReference type="Proteomes" id="UP000605846"/>
    </source>
</evidence>
<evidence type="ECO:0000256" key="1">
    <source>
        <dbReference type="SAM" id="MobiDB-lite"/>
    </source>
</evidence>
<name>A0A8H7BQG1_9FUNG</name>
<feature type="region of interest" description="Disordered" evidence="1">
    <location>
        <begin position="1"/>
        <end position="21"/>
    </location>
</feature>
<dbReference type="EMBL" id="JABAYA010000104">
    <property type="protein sequence ID" value="KAF7725104.1"/>
    <property type="molecule type" value="Genomic_DNA"/>
</dbReference>
<evidence type="ECO:0000313" key="2">
    <source>
        <dbReference type="EMBL" id="KAF7725104.1"/>
    </source>
</evidence>
<protein>
    <submittedName>
        <fullName evidence="2">Uncharacterized protein</fullName>
    </submittedName>
</protein>
<comment type="caution">
    <text evidence="2">The sequence shown here is derived from an EMBL/GenBank/DDBJ whole genome shotgun (WGS) entry which is preliminary data.</text>
</comment>
<organism evidence="2 3">
    <name type="scientific">Apophysomyces ossiformis</name>
    <dbReference type="NCBI Taxonomy" id="679940"/>
    <lineage>
        <taxon>Eukaryota</taxon>
        <taxon>Fungi</taxon>
        <taxon>Fungi incertae sedis</taxon>
        <taxon>Mucoromycota</taxon>
        <taxon>Mucoromycotina</taxon>
        <taxon>Mucoromycetes</taxon>
        <taxon>Mucorales</taxon>
        <taxon>Mucorineae</taxon>
        <taxon>Mucoraceae</taxon>
        <taxon>Apophysomyces</taxon>
    </lineage>
</organism>
<gene>
    <name evidence="2" type="ORF">EC973_000430</name>
</gene>
<accession>A0A8H7BQG1</accession>
<dbReference type="AlphaFoldDB" id="A0A8H7BQG1"/>
<keyword evidence="3" id="KW-1185">Reference proteome</keyword>
<proteinExistence type="predicted"/>
<reference evidence="2" key="1">
    <citation type="submission" date="2020-01" db="EMBL/GenBank/DDBJ databases">
        <title>Genome Sequencing of Three Apophysomyces-Like Fungal Strains Confirms a Novel Fungal Genus in the Mucoromycota with divergent Burkholderia-like Endosymbiotic Bacteria.</title>
        <authorList>
            <person name="Stajich J.E."/>
            <person name="Macias A.M."/>
            <person name="Carter-House D."/>
            <person name="Lovett B."/>
            <person name="Kasson L.R."/>
            <person name="Berry K."/>
            <person name="Grigoriev I."/>
            <person name="Chang Y."/>
            <person name="Spatafora J."/>
            <person name="Kasson M.T."/>
        </authorList>
    </citation>
    <scope>NUCLEOTIDE SEQUENCE</scope>
    <source>
        <strain evidence="2">NRRL A-21654</strain>
    </source>
</reference>
<dbReference type="OrthoDB" id="1880067at2759"/>
<dbReference type="Proteomes" id="UP000605846">
    <property type="component" value="Unassembled WGS sequence"/>
</dbReference>
<sequence length="151" mass="17156">MQRNGQWRINAPKPGSDDERYHNHRLDNVDSRLYHENRQLSLKQERLSNKMFRTGASVKIVKRALAKDDDGQGAVTVVQRDLCNWQTKSEPLETSAVASVIKQMAEENMKMPFIEFIGVGNIGGLTLRSFTIAGAFVCDETEITYVWALQQ</sequence>